<name>A0A239GYJ4_9ACTN</name>
<dbReference type="AlphaFoldDB" id="A0A239GYJ4"/>
<proteinExistence type="predicted"/>
<dbReference type="RefSeq" id="WP_089325959.1">
    <property type="nucleotide sequence ID" value="NZ_FZOR01000008.1"/>
</dbReference>
<dbReference type="OrthoDB" id="5328543at2"/>
<dbReference type="Proteomes" id="UP000198318">
    <property type="component" value="Unassembled WGS sequence"/>
</dbReference>
<gene>
    <name evidence="1" type="ORF">SAMN05443665_1008168</name>
</gene>
<organism evidence="1 2">
    <name type="scientific">Actinomadura meyerae</name>
    <dbReference type="NCBI Taxonomy" id="240840"/>
    <lineage>
        <taxon>Bacteria</taxon>
        <taxon>Bacillati</taxon>
        <taxon>Actinomycetota</taxon>
        <taxon>Actinomycetes</taxon>
        <taxon>Streptosporangiales</taxon>
        <taxon>Thermomonosporaceae</taxon>
        <taxon>Actinomadura</taxon>
    </lineage>
</organism>
<evidence type="ECO:0000313" key="1">
    <source>
        <dbReference type="EMBL" id="SNS73982.1"/>
    </source>
</evidence>
<protein>
    <submittedName>
        <fullName evidence="1">Uncharacterized protein</fullName>
    </submittedName>
</protein>
<accession>A0A239GYJ4</accession>
<keyword evidence="2" id="KW-1185">Reference proteome</keyword>
<sequence>MTITLERAATAATDPRELIPAWAFDLLADDFRKKHHTSHAYTDRVVGQMLVFLKAAGQIRREARRDPSAYVRIVPTRPVDEAWHEALQRTEVYLPMSLAFADSMIHHRPVMDDDIRSGAALARTIPYLKATGLYVDSEFWDDESGSSCCPPECNDMGGKAAMGSWDGLVPDGPLTLQF</sequence>
<dbReference type="EMBL" id="FZOR01000008">
    <property type="protein sequence ID" value="SNS73982.1"/>
    <property type="molecule type" value="Genomic_DNA"/>
</dbReference>
<reference evidence="1 2" key="1">
    <citation type="submission" date="2017-06" db="EMBL/GenBank/DDBJ databases">
        <authorList>
            <person name="Kim H.J."/>
            <person name="Triplett B.A."/>
        </authorList>
    </citation>
    <scope>NUCLEOTIDE SEQUENCE [LARGE SCALE GENOMIC DNA]</scope>
    <source>
        <strain evidence="1 2">DSM 44715</strain>
    </source>
</reference>
<evidence type="ECO:0000313" key="2">
    <source>
        <dbReference type="Proteomes" id="UP000198318"/>
    </source>
</evidence>